<accession>A0ABY1PXV6</accession>
<dbReference type="Proteomes" id="UP001158049">
    <property type="component" value="Unassembled WGS sequence"/>
</dbReference>
<evidence type="ECO:0008006" key="8">
    <source>
        <dbReference type="Google" id="ProtNLM"/>
    </source>
</evidence>
<evidence type="ECO:0000256" key="3">
    <source>
        <dbReference type="ARBA" id="ARBA00022989"/>
    </source>
</evidence>
<protein>
    <recommendedName>
        <fullName evidence="8">MAPEG family protein</fullName>
    </recommendedName>
</protein>
<feature type="transmembrane region" description="Helical" evidence="5">
    <location>
        <begin position="12"/>
        <end position="32"/>
    </location>
</feature>
<evidence type="ECO:0000313" key="7">
    <source>
        <dbReference type="Proteomes" id="UP001158049"/>
    </source>
</evidence>
<name>A0ABY1PXV6_9BURK</name>
<reference evidence="6 7" key="1">
    <citation type="submission" date="2017-05" db="EMBL/GenBank/DDBJ databases">
        <authorList>
            <person name="Varghese N."/>
            <person name="Submissions S."/>
        </authorList>
    </citation>
    <scope>NUCLEOTIDE SEQUENCE [LARGE SCALE GENOMIC DNA]</scope>
    <source>
        <strain evidence="6 7">DSM 26001</strain>
    </source>
</reference>
<keyword evidence="7" id="KW-1185">Reference proteome</keyword>
<keyword evidence="2 5" id="KW-0812">Transmembrane</keyword>
<comment type="subcellular location">
    <subcellularLocation>
        <location evidence="1">Membrane</location>
    </subcellularLocation>
</comment>
<dbReference type="InterPro" id="IPR023352">
    <property type="entry name" value="MAPEG-like_dom_sf"/>
</dbReference>
<feature type="transmembrane region" description="Helical" evidence="5">
    <location>
        <begin position="148"/>
        <end position="171"/>
    </location>
</feature>
<keyword evidence="3 5" id="KW-1133">Transmembrane helix</keyword>
<evidence type="ECO:0000256" key="5">
    <source>
        <dbReference type="SAM" id="Phobius"/>
    </source>
</evidence>
<proteinExistence type="predicted"/>
<comment type="caution">
    <text evidence="6">The sequence shown here is derived from an EMBL/GenBank/DDBJ whole genome shotgun (WGS) entry which is preliminary data.</text>
</comment>
<dbReference type="InterPro" id="IPR001129">
    <property type="entry name" value="Membr-assoc_MAPEG"/>
</dbReference>
<evidence type="ECO:0000256" key="4">
    <source>
        <dbReference type="ARBA" id="ARBA00023136"/>
    </source>
</evidence>
<sequence>MPLSDKQAGVAKGMGAGVMVTLAGMAGMVALFGRTFGGPDRAGLCAVALLAPALALAFSIARLARHRFFNAEDIDGSASSAGSDTARQLQSLLQNTLEQAVLAALAYAGWCALAPDFLMPALPAAALLFLLGRILFFAGYAHGAQSRAFGFALTFYPTLALVFGDAGFVIVNAAGLLRQFAAGG</sequence>
<dbReference type="Gene3D" id="1.20.120.550">
    <property type="entry name" value="Membrane associated eicosanoid/glutathione metabolism-like domain"/>
    <property type="match status" value="1"/>
</dbReference>
<dbReference type="PANTHER" id="PTHR31004">
    <property type="entry name" value="TRANSMEMBRANE PROTEIN 79"/>
    <property type="match status" value="1"/>
</dbReference>
<evidence type="ECO:0000313" key="6">
    <source>
        <dbReference type="EMBL" id="SMP49387.1"/>
    </source>
</evidence>
<feature type="transmembrane region" description="Helical" evidence="5">
    <location>
        <begin position="117"/>
        <end position="136"/>
    </location>
</feature>
<keyword evidence="4 5" id="KW-0472">Membrane</keyword>
<dbReference type="PANTHER" id="PTHR31004:SF1">
    <property type="entry name" value="TRANSMEMBRANE PROTEIN 79"/>
    <property type="match status" value="1"/>
</dbReference>
<gene>
    <name evidence="6" type="ORF">SAMN06295970_102243</name>
</gene>
<evidence type="ECO:0000256" key="2">
    <source>
        <dbReference type="ARBA" id="ARBA00022692"/>
    </source>
</evidence>
<dbReference type="SUPFAM" id="SSF161084">
    <property type="entry name" value="MAPEG domain-like"/>
    <property type="match status" value="1"/>
</dbReference>
<dbReference type="EMBL" id="FXUL01000002">
    <property type="protein sequence ID" value="SMP49387.1"/>
    <property type="molecule type" value="Genomic_DNA"/>
</dbReference>
<dbReference type="Pfam" id="PF01124">
    <property type="entry name" value="MAPEG"/>
    <property type="match status" value="1"/>
</dbReference>
<feature type="transmembrane region" description="Helical" evidence="5">
    <location>
        <begin position="44"/>
        <end position="64"/>
    </location>
</feature>
<organism evidence="6 7">
    <name type="scientific">Noviherbaspirillum suwonense</name>
    <dbReference type="NCBI Taxonomy" id="1224511"/>
    <lineage>
        <taxon>Bacteria</taxon>
        <taxon>Pseudomonadati</taxon>
        <taxon>Pseudomonadota</taxon>
        <taxon>Betaproteobacteria</taxon>
        <taxon>Burkholderiales</taxon>
        <taxon>Oxalobacteraceae</taxon>
        <taxon>Noviherbaspirillum</taxon>
    </lineage>
</organism>
<evidence type="ECO:0000256" key="1">
    <source>
        <dbReference type="ARBA" id="ARBA00004370"/>
    </source>
</evidence>